<feature type="domain" description="BLUF" evidence="1">
    <location>
        <begin position="1"/>
        <end position="92"/>
    </location>
</feature>
<organism evidence="2 3">
    <name type="scientific">Henriciella algicola</name>
    <dbReference type="NCBI Taxonomy" id="1608422"/>
    <lineage>
        <taxon>Bacteria</taxon>
        <taxon>Pseudomonadati</taxon>
        <taxon>Pseudomonadota</taxon>
        <taxon>Alphaproteobacteria</taxon>
        <taxon>Hyphomonadales</taxon>
        <taxon>Hyphomonadaceae</taxon>
        <taxon>Henriciella</taxon>
    </lineage>
</organism>
<evidence type="ECO:0000313" key="3">
    <source>
        <dbReference type="Proteomes" id="UP000265845"/>
    </source>
</evidence>
<dbReference type="Gene3D" id="3.30.70.100">
    <property type="match status" value="1"/>
</dbReference>
<dbReference type="RefSeq" id="WP_119454165.1">
    <property type="nucleotide sequence ID" value="NZ_QWGA01000007.1"/>
</dbReference>
<dbReference type="PROSITE" id="PS50925">
    <property type="entry name" value="BLUF"/>
    <property type="match status" value="1"/>
</dbReference>
<keyword evidence="3" id="KW-1185">Reference proteome</keyword>
<dbReference type="EMBL" id="QWGA01000007">
    <property type="protein sequence ID" value="RIJ28743.1"/>
    <property type="molecule type" value="Genomic_DNA"/>
</dbReference>
<reference evidence="2 3" key="1">
    <citation type="submission" date="2018-08" db="EMBL/GenBank/DDBJ databases">
        <title>Henriciella mobilis sp. nov., isolated from seawater.</title>
        <authorList>
            <person name="Cheng H."/>
            <person name="Wu Y.-H."/>
            <person name="Xu X.-W."/>
            <person name="Guo L.-L."/>
        </authorList>
    </citation>
    <scope>NUCLEOTIDE SEQUENCE [LARGE SCALE GENOMIC DNA]</scope>
    <source>
        <strain evidence="2 3">CCUG67844</strain>
    </source>
</reference>
<dbReference type="OrthoDB" id="196105at2"/>
<dbReference type="InterPro" id="IPR036046">
    <property type="entry name" value="Acylphosphatase-like_dom_sf"/>
</dbReference>
<gene>
    <name evidence="2" type="ORF">D1222_10180</name>
</gene>
<dbReference type="InterPro" id="IPR007024">
    <property type="entry name" value="BLUF_domain"/>
</dbReference>
<dbReference type="GO" id="GO:0009882">
    <property type="term" value="F:blue light photoreceptor activity"/>
    <property type="evidence" value="ECO:0007669"/>
    <property type="project" value="InterPro"/>
</dbReference>
<dbReference type="AlphaFoldDB" id="A0A399RDJ4"/>
<proteinExistence type="predicted"/>
<dbReference type="Proteomes" id="UP000265845">
    <property type="component" value="Unassembled WGS sequence"/>
</dbReference>
<dbReference type="Pfam" id="PF04940">
    <property type="entry name" value="BLUF"/>
    <property type="match status" value="1"/>
</dbReference>
<protein>
    <submittedName>
        <fullName evidence="2">BLUF domain-containing protein</fullName>
    </submittedName>
</protein>
<sequence length="146" mass="16804">MKRLIYLSKARPSLRDDALYDMLAAARDHNRDASITGLLIHQEQLCLQVIEGDEAAVRDCYARIRRDWRHENCQVIFHDDVPGRMFTGWPLAYRAGRDLERGQVRQLADIVECATRLAAKPTDSDRWAMDVYLRALIDSFSALTVQ</sequence>
<dbReference type="SUPFAM" id="SSF54975">
    <property type="entry name" value="Acylphosphatase/BLUF domain-like"/>
    <property type="match status" value="1"/>
</dbReference>
<comment type="caution">
    <text evidence="2">The sequence shown here is derived from an EMBL/GenBank/DDBJ whole genome shotgun (WGS) entry which is preliminary data.</text>
</comment>
<name>A0A399RDJ4_9PROT</name>
<accession>A0A399RDJ4</accession>
<dbReference type="SMART" id="SM01034">
    <property type="entry name" value="BLUF"/>
    <property type="match status" value="1"/>
</dbReference>
<evidence type="ECO:0000259" key="1">
    <source>
        <dbReference type="PROSITE" id="PS50925"/>
    </source>
</evidence>
<evidence type="ECO:0000313" key="2">
    <source>
        <dbReference type="EMBL" id="RIJ28743.1"/>
    </source>
</evidence>
<dbReference type="GO" id="GO:0071949">
    <property type="term" value="F:FAD binding"/>
    <property type="evidence" value="ECO:0007669"/>
    <property type="project" value="InterPro"/>
</dbReference>